<dbReference type="RefSeq" id="XP_024726667.1">
    <property type="nucleotide sequence ID" value="XM_024871584.1"/>
</dbReference>
<gene>
    <name evidence="1" type="ORF">K444DRAFT_282768</name>
</gene>
<dbReference type="AlphaFoldDB" id="A0A2J6SG81"/>
<keyword evidence="2" id="KW-1185">Reference proteome</keyword>
<dbReference type="InParanoid" id="A0A2J6SG81"/>
<dbReference type="Proteomes" id="UP000235371">
    <property type="component" value="Unassembled WGS sequence"/>
</dbReference>
<protein>
    <submittedName>
        <fullName evidence="1">Uncharacterized protein</fullName>
    </submittedName>
</protein>
<accession>A0A2J6SG81</accession>
<evidence type="ECO:0000313" key="2">
    <source>
        <dbReference type="Proteomes" id="UP000235371"/>
    </source>
</evidence>
<dbReference type="EMBL" id="KZ613919">
    <property type="protein sequence ID" value="PMD49763.1"/>
    <property type="molecule type" value="Genomic_DNA"/>
</dbReference>
<sequence>MKKRLEHMDEHEYELQRDDYDEDPIENIRLAGFPRPIEMEILLEFKHEGHLQDFPGFEWWKERRDNASRVGVKFHPLRFCETSPESTNGMERMATELGETCIWDKVHDVKWVNTPVKGTGELALINLPEIDRETLGESNDKEREIERHNSHVVMIVWVPEFRKRNLTGA</sequence>
<dbReference type="GeneID" id="36579666"/>
<organism evidence="1 2">
    <name type="scientific">Hyaloscypha bicolor E</name>
    <dbReference type="NCBI Taxonomy" id="1095630"/>
    <lineage>
        <taxon>Eukaryota</taxon>
        <taxon>Fungi</taxon>
        <taxon>Dikarya</taxon>
        <taxon>Ascomycota</taxon>
        <taxon>Pezizomycotina</taxon>
        <taxon>Leotiomycetes</taxon>
        <taxon>Helotiales</taxon>
        <taxon>Hyaloscyphaceae</taxon>
        <taxon>Hyaloscypha</taxon>
        <taxon>Hyaloscypha bicolor</taxon>
    </lineage>
</organism>
<name>A0A2J6SG81_9HELO</name>
<proteinExistence type="predicted"/>
<reference evidence="1 2" key="1">
    <citation type="submission" date="2016-04" db="EMBL/GenBank/DDBJ databases">
        <title>A degradative enzymes factory behind the ericoid mycorrhizal symbiosis.</title>
        <authorList>
            <consortium name="DOE Joint Genome Institute"/>
            <person name="Martino E."/>
            <person name="Morin E."/>
            <person name="Grelet G."/>
            <person name="Kuo A."/>
            <person name="Kohler A."/>
            <person name="Daghino S."/>
            <person name="Barry K."/>
            <person name="Choi C."/>
            <person name="Cichocki N."/>
            <person name="Clum A."/>
            <person name="Copeland A."/>
            <person name="Hainaut M."/>
            <person name="Haridas S."/>
            <person name="Labutti K."/>
            <person name="Lindquist E."/>
            <person name="Lipzen A."/>
            <person name="Khouja H.-R."/>
            <person name="Murat C."/>
            <person name="Ohm R."/>
            <person name="Olson A."/>
            <person name="Spatafora J."/>
            <person name="Veneault-Fourrey C."/>
            <person name="Henrissat B."/>
            <person name="Grigoriev I."/>
            <person name="Martin F."/>
            <person name="Perotto S."/>
        </authorList>
    </citation>
    <scope>NUCLEOTIDE SEQUENCE [LARGE SCALE GENOMIC DNA]</scope>
    <source>
        <strain evidence="1 2">E</strain>
    </source>
</reference>
<evidence type="ECO:0000313" key="1">
    <source>
        <dbReference type="EMBL" id="PMD49763.1"/>
    </source>
</evidence>